<gene>
    <name evidence="1" type="ORF">C7B45_06655</name>
</gene>
<evidence type="ECO:0008006" key="3">
    <source>
        <dbReference type="Google" id="ProtNLM"/>
    </source>
</evidence>
<proteinExistence type="predicted"/>
<sequence length="376" mass="40585">MTSRAATIADLVPAALHLLNPNRAAPSVLSPQASAGDVDQVIIWLIDGFGYDQLTTALEQGLMPHLKQQLQGGLAHVDAIQTVNPSMTPVALASLLTGSEPSRHGIVGQVIYCENAAVDVLRGPLPDNLRLATPEIGELADEAGVTYDAVLQNNILRGPLTSLLHQRPEAIRTYIRESGIAAVLNDVLIKRRRGIVYLYTSGIDAINHSRGAYQMEWRAEVESLDRTIAQMQAPNEFKSWLWITADHGHVPMKGVILYSDLKARLPEIADHPAQIGTAIAIDAPDRDALHQALADIAPVPVDIVPLNDLVSSGYFGATDLGVFRARLGEYVLRPAPGWGWAESPGDAHLWSHGGISPQEMTVPWVQMPLPIGRSAS</sequence>
<dbReference type="EMBL" id="PXYV01000016">
    <property type="protein sequence ID" value="PSR22495.1"/>
    <property type="molecule type" value="Genomic_DNA"/>
</dbReference>
<accession>A0A2T2WJU8</accession>
<dbReference type="SUPFAM" id="SSF53649">
    <property type="entry name" value="Alkaline phosphatase-like"/>
    <property type="match status" value="1"/>
</dbReference>
<evidence type="ECO:0000313" key="1">
    <source>
        <dbReference type="EMBL" id="PSR22495.1"/>
    </source>
</evidence>
<protein>
    <recommendedName>
        <fullName evidence="3">Alkaline phosphatase family protein</fullName>
    </recommendedName>
</protein>
<dbReference type="InterPro" id="IPR002591">
    <property type="entry name" value="Phosphodiest/P_Trfase"/>
</dbReference>
<dbReference type="PANTHER" id="PTHR10151:SF120">
    <property type="entry name" value="BIS(5'-ADENOSYL)-TRIPHOSPHATASE"/>
    <property type="match status" value="1"/>
</dbReference>
<dbReference type="InterPro" id="IPR017850">
    <property type="entry name" value="Alkaline_phosphatase_core_sf"/>
</dbReference>
<organism evidence="1 2">
    <name type="scientific">Sulfobacillus acidophilus</name>
    <dbReference type="NCBI Taxonomy" id="53633"/>
    <lineage>
        <taxon>Bacteria</taxon>
        <taxon>Bacillati</taxon>
        <taxon>Bacillota</taxon>
        <taxon>Clostridia</taxon>
        <taxon>Eubacteriales</taxon>
        <taxon>Clostridiales Family XVII. Incertae Sedis</taxon>
        <taxon>Sulfobacillus</taxon>
    </lineage>
</organism>
<comment type="caution">
    <text evidence="1">The sequence shown here is derived from an EMBL/GenBank/DDBJ whole genome shotgun (WGS) entry which is preliminary data.</text>
</comment>
<dbReference type="AlphaFoldDB" id="A0A2T2WJU8"/>
<dbReference type="Gene3D" id="3.40.720.10">
    <property type="entry name" value="Alkaline Phosphatase, subunit A"/>
    <property type="match status" value="1"/>
</dbReference>
<dbReference type="Proteomes" id="UP000241848">
    <property type="component" value="Unassembled WGS sequence"/>
</dbReference>
<evidence type="ECO:0000313" key="2">
    <source>
        <dbReference type="Proteomes" id="UP000241848"/>
    </source>
</evidence>
<name>A0A2T2WJU8_9FIRM</name>
<dbReference type="PANTHER" id="PTHR10151">
    <property type="entry name" value="ECTONUCLEOTIDE PYROPHOSPHATASE/PHOSPHODIESTERASE"/>
    <property type="match status" value="1"/>
</dbReference>
<reference evidence="1 2" key="1">
    <citation type="journal article" date="2014" name="BMC Genomics">
        <title>Comparison of environmental and isolate Sulfobacillus genomes reveals diverse carbon, sulfur, nitrogen, and hydrogen metabolisms.</title>
        <authorList>
            <person name="Justice N.B."/>
            <person name="Norman A."/>
            <person name="Brown C.T."/>
            <person name="Singh A."/>
            <person name="Thomas B.C."/>
            <person name="Banfield J.F."/>
        </authorList>
    </citation>
    <scope>NUCLEOTIDE SEQUENCE [LARGE SCALE GENOMIC DNA]</scope>
    <source>
        <strain evidence="1">AMDSBA3</strain>
    </source>
</reference>
<dbReference type="Pfam" id="PF01663">
    <property type="entry name" value="Phosphodiest"/>
    <property type="match status" value="1"/>
</dbReference>
<dbReference type="GO" id="GO:0016787">
    <property type="term" value="F:hydrolase activity"/>
    <property type="evidence" value="ECO:0007669"/>
    <property type="project" value="UniProtKB-ARBA"/>
</dbReference>